<reference evidence="2 3" key="1">
    <citation type="submission" date="2021-04" db="EMBL/GenBank/DDBJ databases">
        <authorList>
            <person name="Ivanova A."/>
        </authorList>
    </citation>
    <scope>NUCLEOTIDE SEQUENCE [LARGE SCALE GENOMIC DNA]</scope>
    <source>
        <strain evidence="2 3">G18</strain>
    </source>
</reference>
<dbReference type="Gene3D" id="3.40.50.300">
    <property type="entry name" value="P-loop containing nucleotide triphosphate hydrolases"/>
    <property type="match status" value="1"/>
</dbReference>
<dbReference type="InterPro" id="IPR002182">
    <property type="entry name" value="NB-ARC"/>
</dbReference>
<dbReference type="CDD" id="cd00093">
    <property type="entry name" value="HTH_XRE"/>
    <property type="match status" value="1"/>
</dbReference>
<dbReference type="InterPro" id="IPR011990">
    <property type="entry name" value="TPR-like_helical_dom_sf"/>
</dbReference>
<dbReference type="InterPro" id="IPR027417">
    <property type="entry name" value="P-loop_NTPase"/>
</dbReference>
<dbReference type="PANTHER" id="PTHR47691:SF3">
    <property type="entry name" value="HTH-TYPE TRANSCRIPTIONAL REGULATOR RV0890C-RELATED"/>
    <property type="match status" value="1"/>
</dbReference>
<dbReference type="SUPFAM" id="SSF47413">
    <property type="entry name" value="lambda repressor-like DNA-binding domains"/>
    <property type="match status" value="1"/>
</dbReference>
<dbReference type="PROSITE" id="PS50943">
    <property type="entry name" value="HTH_CROC1"/>
    <property type="match status" value="1"/>
</dbReference>
<dbReference type="PANTHER" id="PTHR47691">
    <property type="entry name" value="REGULATOR-RELATED"/>
    <property type="match status" value="1"/>
</dbReference>
<dbReference type="Proteomes" id="UP000676565">
    <property type="component" value="Unassembled WGS sequence"/>
</dbReference>
<dbReference type="InterPro" id="IPR019734">
    <property type="entry name" value="TPR_rpt"/>
</dbReference>
<evidence type="ECO:0000313" key="2">
    <source>
        <dbReference type="EMBL" id="MBP3959881.1"/>
    </source>
</evidence>
<dbReference type="EMBL" id="JAGKQQ010000001">
    <property type="protein sequence ID" value="MBP3959881.1"/>
    <property type="molecule type" value="Genomic_DNA"/>
</dbReference>
<keyword evidence="3" id="KW-1185">Reference proteome</keyword>
<feature type="domain" description="HTH cro/C1-type" evidence="1">
    <location>
        <begin position="20"/>
        <end position="74"/>
    </location>
</feature>
<accession>A0ABS5C1L2</accession>
<protein>
    <submittedName>
        <fullName evidence="2">Tetratricopeptide repeat protein</fullName>
    </submittedName>
</protein>
<dbReference type="Gene3D" id="1.25.40.10">
    <property type="entry name" value="Tetratricopeptide repeat domain"/>
    <property type="match status" value="1"/>
</dbReference>
<gene>
    <name evidence="2" type="ORF">J8F10_31935</name>
</gene>
<dbReference type="Pfam" id="PF00931">
    <property type="entry name" value="NB-ARC"/>
    <property type="match status" value="1"/>
</dbReference>
<dbReference type="Gene3D" id="1.10.260.40">
    <property type="entry name" value="lambda repressor-like DNA-binding domains"/>
    <property type="match status" value="1"/>
</dbReference>
<dbReference type="Pfam" id="PF01381">
    <property type="entry name" value="HTH_3"/>
    <property type="match status" value="1"/>
</dbReference>
<dbReference type="RefSeq" id="WP_210660740.1">
    <property type="nucleotide sequence ID" value="NZ_JAGKQQ010000001.1"/>
</dbReference>
<evidence type="ECO:0000313" key="3">
    <source>
        <dbReference type="Proteomes" id="UP000676565"/>
    </source>
</evidence>
<dbReference type="SMART" id="SM00028">
    <property type="entry name" value="TPR"/>
    <property type="match status" value="4"/>
</dbReference>
<dbReference type="PRINTS" id="PR00364">
    <property type="entry name" value="DISEASERSIST"/>
</dbReference>
<comment type="caution">
    <text evidence="2">The sequence shown here is derived from an EMBL/GenBank/DDBJ whole genome shotgun (WGS) entry which is preliminary data.</text>
</comment>
<dbReference type="SMART" id="SM00530">
    <property type="entry name" value="HTH_XRE"/>
    <property type="match status" value="1"/>
</dbReference>
<dbReference type="Gene3D" id="1.10.10.10">
    <property type="entry name" value="Winged helix-like DNA-binding domain superfamily/Winged helix DNA-binding domain"/>
    <property type="match status" value="1"/>
</dbReference>
<dbReference type="InterPro" id="IPR001387">
    <property type="entry name" value="Cro/C1-type_HTH"/>
</dbReference>
<dbReference type="SUPFAM" id="SSF48452">
    <property type="entry name" value="TPR-like"/>
    <property type="match status" value="1"/>
</dbReference>
<proteinExistence type="predicted"/>
<sequence length="712" mass="79476">MAKQPARKGGPGVRINADIIRTKRIAKGWSQEDLAKESGWSDANMVFRIEKRGTASLESLKKLTDALGISIEEALAPRTTCPSLSLEMVRFPLSLPDFTGREDELTRITTRLRGEGGVVGVSSALQGMGGVGKTVTAIEACWEVKDDFPDGQLVVELRGMSEQPLTPVQAMAQIIRAFHPETDKLPDDEKELLPLYRRVLTGKKALVLLDDAKDEAQVRSLLSVPPVAFIVTSRNTLELDYVESLRLGVLPPDEALTLIRGIIGTKGTDDELRTVAEQCGWLPLALRVAGDFLRLHENWPLPKYIAALKDESKRLERLKGKTPDRDVEAVLGLSARELTRENAELAARWQMLSVFPADFDSSAAAAIWDLKTSEEPDTAEDELTALLERSLVQFDADTDRYSLHDLMRPIARNAFDSVKWYKMQGNTRNRIAAAERRFAHFYCRVIFTANALYLRGNNSILRARKLFESEKINIRAGQAWSVQYKNLNKLATQLCRNYPLNGANICILWLPPLEQIRWLEEAIFACRKMRDESGERTAVGNLGVAWDQYGQTRRAIDFHEQYLVMSRKAGDLTGESAALGHIGLAWTTLGDPHKSLTFHNEHLAIARKIGNRRWEESALGNLGIAWLSLKEANKSISFFEQALAIALEIGDRQGEGLSLASLGRAWGKSGDIQKSLHFLEDALVIAREIGDRRSENDILISINHAQKHINSM</sequence>
<dbReference type="InterPro" id="IPR010982">
    <property type="entry name" value="Lambda_DNA-bd_dom_sf"/>
</dbReference>
<organism evidence="2 3">
    <name type="scientific">Gemmata palustris</name>
    <dbReference type="NCBI Taxonomy" id="2822762"/>
    <lineage>
        <taxon>Bacteria</taxon>
        <taxon>Pseudomonadati</taxon>
        <taxon>Planctomycetota</taxon>
        <taxon>Planctomycetia</taxon>
        <taxon>Gemmatales</taxon>
        <taxon>Gemmataceae</taxon>
        <taxon>Gemmata</taxon>
    </lineage>
</organism>
<name>A0ABS5C1L2_9BACT</name>
<evidence type="ECO:0000259" key="1">
    <source>
        <dbReference type="PROSITE" id="PS50943"/>
    </source>
</evidence>
<dbReference type="InterPro" id="IPR036388">
    <property type="entry name" value="WH-like_DNA-bd_sf"/>
</dbReference>
<dbReference type="SUPFAM" id="SSF52540">
    <property type="entry name" value="P-loop containing nucleoside triphosphate hydrolases"/>
    <property type="match status" value="1"/>
</dbReference>